<keyword evidence="3" id="KW-1185">Reference proteome</keyword>
<comment type="caution">
    <text evidence="2">The sequence shown here is derived from an EMBL/GenBank/DDBJ whole genome shotgun (WGS) entry which is preliminary data.</text>
</comment>
<dbReference type="EMBL" id="NMUH01003125">
    <property type="protein sequence ID" value="MQM03946.1"/>
    <property type="molecule type" value="Genomic_DNA"/>
</dbReference>
<evidence type="ECO:0000313" key="3">
    <source>
        <dbReference type="Proteomes" id="UP000652761"/>
    </source>
</evidence>
<gene>
    <name evidence="2" type="ORF">Taro_036737</name>
</gene>
<keyword evidence="1" id="KW-0812">Transmembrane</keyword>
<feature type="transmembrane region" description="Helical" evidence="1">
    <location>
        <begin position="93"/>
        <end position="112"/>
    </location>
</feature>
<organism evidence="2 3">
    <name type="scientific">Colocasia esculenta</name>
    <name type="common">Wild taro</name>
    <name type="synonym">Arum esculentum</name>
    <dbReference type="NCBI Taxonomy" id="4460"/>
    <lineage>
        <taxon>Eukaryota</taxon>
        <taxon>Viridiplantae</taxon>
        <taxon>Streptophyta</taxon>
        <taxon>Embryophyta</taxon>
        <taxon>Tracheophyta</taxon>
        <taxon>Spermatophyta</taxon>
        <taxon>Magnoliopsida</taxon>
        <taxon>Liliopsida</taxon>
        <taxon>Araceae</taxon>
        <taxon>Aroideae</taxon>
        <taxon>Colocasieae</taxon>
        <taxon>Colocasia</taxon>
    </lineage>
</organism>
<evidence type="ECO:0000256" key="1">
    <source>
        <dbReference type="SAM" id="Phobius"/>
    </source>
</evidence>
<protein>
    <submittedName>
        <fullName evidence="2">Uncharacterized protein</fullName>
    </submittedName>
</protein>
<evidence type="ECO:0000313" key="2">
    <source>
        <dbReference type="EMBL" id="MQM03946.1"/>
    </source>
</evidence>
<accession>A0A843W7M9</accession>
<dbReference type="AlphaFoldDB" id="A0A843W7M9"/>
<feature type="transmembrane region" description="Helical" evidence="1">
    <location>
        <begin position="124"/>
        <end position="144"/>
    </location>
</feature>
<name>A0A843W7M9_COLES</name>
<proteinExistence type="predicted"/>
<keyword evidence="1" id="KW-1133">Transmembrane helix</keyword>
<dbReference type="Proteomes" id="UP000652761">
    <property type="component" value="Unassembled WGS sequence"/>
</dbReference>
<reference evidence="2" key="1">
    <citation type="submission" date="2017-07" db="EMBL/GenBank/DDBJ databases">
        <title>Taro Niue Genome Assembly and Annotation.</title>
        <authorList>
            <person name="Atibalentja N."/>
            <person name="Keating K."/>
            <person name="Fields C.J."/>
        </authorList>
    </citation>
    <scope>NUCLEOTIDE SEQUENCE</scope>
    <source>
        <strain evidence="2">Niue_2</strain>
        <tissue evidence="2">Leaf</tissue>
    </source>
</reference>
<keyword evidence="1" id="KW-0472">Membrane</keyword>
<sequence>MDTDRRAGPQLVLFPVPHFRVLGRSVVPVGSQSVNATVVKAAFWTRRLWGSRSGCCCLVSTSACVPRVARGAGLLTFGRTEFSQALLDPGEELLRLLGVIWCFGGVLIALSTRGRCEEREKRRAVASCGGLVGLHSSLALLVLWSCSWTFRP</sequence>